<protein>
    <submittedName>
        <fullName evidence="2">Uncharacterized protein</fullName>
    </submittedName>
</protein>
<dbReference type="Proteomes" id="UP001215598">
    <property type="component" value="Unassembled WGS sequence"/>
</dbReference>
<gene>
    <name evidence="2" type="ORF">B0H16DRAFT_1445762</name>
</gene>
<evidence type="ECO:0000256" key="1">
    <source>
        <dbReference type="SAM" id="MobiDB-lite"/>
    </source>
</evidence>
<feature type="region of interest" description="Disordered" evidence="1">
    <location>
        <begin position="1"/>
        <end position="20"/>
    </location>
</feature>
<dbReference type="EMBL" id="JARKIB010000001">
    <property type="protein sequence ID" value="KAJ7785794.1"/>
    <property type="molecule type" value="Genomic_DNA"/>
</dbReference>
<sequence>MDSCGPRISSISPGSREGHRWDGMDERKFKCSATLERYLVQFYGETKALMIDLPPLDVSAAICSIVARFVSTGDSEKLFEFRAGVVEQLEGYFGALPEEVRTDVSLPTLPAGHQVAPVHLVRGNMLSMRSELIELKVWVSLYTEIQVYIYHRRQYIDELRPRHPNDHYCVATWESRLQRYEVKFGWLRNWNPFRSRPIPSDDTVASNIETGDEAPRTSGSDVSGLRMRWRP</sequence>
<comment type="caution">
    <text evidence="2">The sequence shown here is derived from an EMBL/GenBank/DDBJ whole genome shotgun (WGS) entry which is preliminary data.</text>
</comment>
<evidence type="ECO:0000313" key="3">
    <source>
        <dbReference type="Proteomes" id="UP001215598"/>
    </source>
</evidence>
<reference evidence="2" key="1">
    <citation type="submission" date="2023-03" db="EMBL/GenBank/DDBJ databases">
        <title>Massive genome expansion in bonnet fungi (Mycena s.s.) driven by repeated elements and novel gene families across ecological guilds.</title>
        <authorList>
            <consortium name="Lawrence Berkeley National Laboratory"/>
            <person name="Harder C.B."/>
            <person name="Miyauchi S."/>
            <person name="Viragh M."/>
            <person name="Kuo A."/>
            <person name="Thoen E."/>
            <person name="Andreopoulos B."/>
            <person name="Lu D."/>
            <person name="Skrede I."/>
            <person name="Drula E."/>
            <person name="Henrissat B."/>
            <person name="Morin E."/>
            <person name="Kohler A."/>
            <person name="Barry K."/>
            <person name="LaButti K."/>
            <person name="Morin E."/>
            <person name="Salamov A."/>
            <person name="Lipzen A."/>
            <person name="Mereny Z."/>
            <person name="Hegedus B."/>
            <person name="Baldrian P."/>
            <person name="Stursova M."/>
            <person name="Weitz H."/>
            <person name="Taylor A."/>
            <person name="Grigoriev I.V."/>
            <person name="Nagy L.G."/>
            <person name="Martin F."/>
            <person name="Kauserud H."/>
        </authorList>
    </citation>
    <scope>NUCLEOTIDE SEQUENCE</scope>
    <source>
        <strain evidence="2">CBHHK182m</strain>
    </source>
</reference>
<feature type="region of interest" description="Disordered" evidence="1">
    <location>
        <begin position="201"/>
        <end position="231"/>
    </location>
</feature>
<keyword evidence="3" id="KW-1185">Reference proteome</keyword>
<accession>A0AAD7KHC3</accession>
<evidence type="ECO:0000313" key="2">
    <source>
        <dbReference type="EMBL" id="KAJ7785794.1"/>
    </source>
</evidence>
<dbReference type="AlphaFoldDB" id="A0AAD7KHC3"/>
<proteinExistence type="predicted"/>
<name>A0AAD7KHC3_9AGAR</name>
<organism evidence="2 3">
    <name type="scientific">Mycena metata</name>
    <dbReference type="NCBI Taxonomy" id="1033252"/>
    <lineage>
        <taxon>Eukaryota</taxon>
        <taxon>Fungi</taxon>
        <taxon>Dikarya</taxon>
        <taxon>Basidiomycota</taxon>
        <taxon>Agaricomycotina</taxon>
        <taxon>Agaricomycetes</taxon>
        <taxon>Agaricomycetidae</taxon>
        <taxon>Agaricales</taxon>
        <taxon>Marasmiineae</taxon>
        <taxon>Mycenaceae</taxon>
        <taxon>Mycena</taxon>
    </lineage>
</organism>